<evidence type="ECO:0000256" key="7">
    <source>
        <dbReference type="SAM" id="Phobius"/>
    </source>
</evidence>
<reference evidence="8" key="1">
    <citation type="journal article" date="2020" name="J Insects Food Feed">
        <title>The yellow mealworm (Tenebrio molitor) genome: a resource for the emerging insects as food and feed industry.</title>
        <authorList>
            <person name="Eriksson T."/>
            <person name="Andere A."/>
            <person name="Kelstrup H."/>
            <person name="Emery V."/>
            <person name="Picard C."/>
        </authorList>
    </citation>
    <scope>NUCLEOTIDE SEQUENCE</scope>
    <source>
        <strain evidence="8">Stoneville</strain>
        <tissue evidence="8">Whole head</tissue>
    </source>
</reference>
<evidence type="ECO:0000256" key="3">
    <source>
        <dbReference type="ARBA" id="ARBA00023125"/>
    </source>
</evidence>
<evidence type="ECO:0000256" key="2">
    <source>
        <dbReference type="ARBA" id="ARBA00023015"/>
    </source>
</evidence>
<keyword evidence="4" id="KW-0804">Transcription</keyword>
<keyword evidence="7" id="KW-1133">Transmembrane helix</keyword>
<evidence type="ECO:0000256" key="6">
    <source>
        <dbReference type="SAM" id="MobiDB-lite"/>
    </source>
</evidence>
<evidence type="ECO:0000313" key="8">
    <source>
        <dbReference type="EMBL" id="KAH0822270.1"/>
    </source>
</evidence>
<dbReference type="PANTHER" id="PTHR46062">
    <property type="entry name" value="STEROL REGULATORY ELEMENT-BINDING PROTEIN"/>
    <property type="match status" value="1"/>
</dbReference>
<dbReference type="Proteomes" id="UP000719412">
    <property type="component" value="Unassembled WGS sequence"/>
</dbReference>
<dbReference type="GO" id="GO:0005634">
    <property type="term" value="C:nucleus"/>
    <property type="evidence" value="ECO:0007669"/>
    <property type="project" value="UniProtKB-SubCell"/>
</dbReference>
<organism evidence="8 9">
    <name type="scientific">Tenebrio molitor</name>
    <name type="common">Yellow mealworm beetle</name>
    <dbReference type="NCBI Taxonomy" id="7067"/>
    <lineage>
        <taxon>Eukaryota</taxon>
        <taxon>Metazoa</taxon>
        <taxon>Ecdysozoa</taxon>
        <taxon>Arthropoda</taxon>
        <taxon>Hexapoda</taxon>
        <taxon>Insecta</taxon>
        <taxon>Pterygota</taxon>
        <taxon>Neoptera</taxon>
        <taxon>Endopterygota</taxon>
        <taxon>Coleoptera</taxon>
        <taxon>Polyphaga</taxon>
        <taxon>Cucujiformia</taxon>
        <taxon>Tenebrionidae</taxon>
        <taxon>Tenebrio</taxon>
    </lineage>
</organism>
<comment type="subcellular location">
    <subcellularLocation>
        <location evidence="1">Nucleus</location>
    </subcellularLocation>
</comment>
<accession>A0A8J6HX17</accession>
<keyword evidence="3" id="KW-0238">DNA-binding</keyword>
<feature type="region of interest" description="Disordered" evidence="6">
    <location>
        <begin position="19"/>
        <end position="58"/>
    </location>
</feature>
<feature type="transmembrane region" description="Helical" evidence="7">
    <location>
        <begin position="70"/>
        <end position="89"/>
    </location>
</feature>
<dbReference type="EMBL" id="JABDTM020003227">
    <property type="protein sequence ID" value="KAH0822270.1"/>
    <property type="molecule type" value="Genomic_DNA"/>
</dbReference>
<dbReference type="GO" id="GO:0000981">
    <property type="term" value="F:DNA-binding transcription factor activity, RNA polymerase II-specific"/>
    <property type="evidence" value="ECO:0007669"/>
    <property type="project" value="TreeGrafter"/>
</dbReference>
<keyword evidence="2" id="KW-0805">Transcription regulation</keyword>
<dbReference type="AlphaFoldDB" id="A0A8J6HX17"/>
<keyword evidence="7" id="KW-0812">Transmembrane</keyword>
<evidence type="ECO:0000256" key="4">
    <source>
        <dbReference type="ARBA" id="ARBA00023163"/>
    </source>
</evidence>
<evidence type="ECO:0000313" key="9">
    <source>
        <dbReference type="Proteomes" id="UP000719412"/>
    </source>
</evidence>
<evidence type="ECO:0000256" key="1">
    <source>
        <dbReference type="ARBA" id="ARBA00004123"/>
    </source>
</evidence>
<keyword evidence="9" id="KW-1185">Reference proteome</keyword>
<comment type="caution">
    <text evidence="8">The sequence shown here is derived from an EMBL/GenBank/DDBJ whole genome shotgun (WGS) entry which is preliminary data.</text>
</comment>
<dbReference type="PANTHER" id="PTHR46062:SF1">
    <property type="entry name" value="LP12374P"/>
    <property type="match status" value="1"/>
</dbReference>
<gene>
    <name evidence="8" type="ORF">GEV33_000521</name>
</gene>
<feature type="compositionally biased region" description="Low complexity" evidence="6">
    <location>
        <begin position="26"/>
        <end position="44"/>
    </location>
</feature>
<keyword evidence="5" id="KW-0539">Nucleus</keyword>
<evidence type="ECO:0000256" key="5">
    <source>
        <dbReference type="ARBA" id="ARBA00023242"/>
    </source>
</evidence>
<reference evidence="8" key="2">
    <citation type="submission" date="2021-08" db="EMBL/GenBank/DDBJ databases">
        <authorList>
            <person name="Eriksson T."/>
        </authorList>
    </citation>
    <scope>NUCLEOTIDE SEQUENCE</scope>
    <source>
        <strain evidence="8">Stoneville</strain>
        <tissue evidence="8">Whole head</tissue>
    </source>
</reference>
<sequence>MAARQNTLKDLLTTGKNVEYVLQDTPPASEESLSPARSLPSSPEYSTQIKDESDEESMGMTKGLLDHTRLTICMFMLAVISFNPFGIVLNQFSSSSDLDDTRATRNILSTNLYQSPWSFGSSLMLWCINLLVLGFCLVKMFVYGDPIISSCSKEAQKFWRHRRQANHYISTGDKLEAKQELRRCLQTFGITLATSRFELVLSLCWQVFRQIMHRLWVGRWLSRHVGGFFVDGMTKHEALTSCRELALVFHDLHQLQLVDGPEETCHLLGLTTALSALNLAEAAKAKMKNIT</sequence>
<dbReference type="GO" id="GO:0000978">
    <property type="term" value="F:RNA polymerase II cis-regulatory region sequence-specific DNA binding"/>
    <property type="evidence" value="ECO:0007669"/>
    <property type="project" value="TreeGrafter"/>
</dbReference>
<proteinExistence type="predicted"/>
<name>A0A8J6HX17_TENMO</name>
<feature type="transmembrane region" description="Helical" evidence="7">
    <location>
        <begin position="123"/>
        <end position="143"/>
    </location>
</feature>
<keyword evidence="7" id="KW-0472">Membrane</keyword>
<protein>
    <submittedName>
        <fullName evidence="8">Uncharacterized protein</fullName>
    </submittedName>
</protein>